<dbReference type="STRING" id="945713.IALB_2925"/>
<dbReference type="Gene3D" id="1.20.1530.10">
    <property type="entry name" value="Na+/H+ antiporter like domain"/>
    <property type="match status" value="1"/>
</dbReference>
<keyword evidence="6" id="KW-0813">Transport</keyword>
<feature type="transmembrane region" description="Helical" evidence="6">
    <location>
        <begin position="418"/>
        <end position="438"/>
    </location>
</feature>
<dbReference type="AlphaFoldDB" id="I0ANS1"/>
<feature type="transmembrane region" description="Helical" evidence="6">
    <location>
        <begin position="21"/>
        <end position="43"/>
    </location>
</feature>
<feature type="transmembrane region" description="Helical" evidence="6">
    <location>
        <begin position="314"/>
        <end position="332"/>
    </location>
</feature>
<dbReference type="PANTHER" id="PTHR30341">
    <property type="entry name" value="SODIUM ION/PROTON ANTIPORTER NHAA-RELATED"/>
    <property type="match status" value="1"/>
</dbReference>
<dbReference type="OrthoDB" id="9808135at2"/>
<dbReference type="EMBL" id="CP003418">
    <property type="protein sequence ID" value="AFH50628.1"/>
    <property type="molecule type" value="Genomic_DNA"/>
</dbReference>
<dbReference type="Proteomes" id="UP000007394">
    <property type="component" value="Chromosome"/>
</dbReference>
<keyword evidence="6" id="KW-0915">Sodium</keyword>
<dbReference type="NCBIfam" id="TIGR00773">
    <property type="entry name" value="NhaA"/>
    <property type="match status" value="1"/>
</dbReference>
<comment type="function">
    <text evidence="6">Na(+)/H(+) antiporter that extrudes sodium in exchange for external protons.</text>
</comment>
<feature type="transmembrane region" description="Helical" evidence="6">
    <location>
        <begin position="344"/>
        <end position="372"/>
    </location>
</feature>
<dbReference type="HOGENOM" id="CLU_015803_1_2_10"/>
<keyword evidence="6" id="KW-0050">Antiport</keyword>
<evidence type="ECO:0000313" key="8">
    <source>
        <dbReference type="Proteomes" id="UP000007394"/>
    </source>
</evidence>
<keyword evidence="4 6" id="KW-1133">Transmembrane helix</keyword>
<gene>
    <name evidence="6 7" type="primary">nhaA</name>
    <name evidence="7" type="ordered locus">IALB_2925</name>
</gene>
<dbReference type="GO" id="GO:0005886">
    <property type="term" value="C:plasma membrane"/>
    <property type="evidence" value="ECO:0007669"/>
    <property type="project" value="UniProtKB-SubCell"/>
</dbReference>
<feature type="transmembrane region" description="Helical" evidence="6">
    <location>
        <begin position="384"/>
        <end position="406"/>
    </location>
</feature>
<keyword evidence="2 6" id="KW-1003">Cell membrane</keyword>
<dbReference type="InterPro" id="IPR004670">
    <property type="entry name" value="NhaA"/>
</dbReference>
<feature type="transmembrane region" description="Helical" evidence="6">
    <location>
        <begin position="134"/>
        <end position="155"/>
    </location>
</feature>
<evidence type="ECO:0000256" key="2">
    <source>
        <dbReference type="ARBA" id="ARBA00022475"/>
    </source>
</evidence>
<name>I0ANS1_IGNAJ</name>
<dbReference type="PATRIC" id="fig|945713.3.peg.2943"/>
<keyword evidence="8" id="KW-1185">Reference proteome</keyword>
<comment type="catalytic activity">
    <reaction evidence="6">
        <text>Na(+)(in) + 2 H(+)(out) = Na(+)(out) + 2 H(+)(in)</text>
        <dbReference type="Rhea" id="RHEA:29251"/>
        <dbReference type="ChEBI" id="CHEBI:15378"/>
        <dbReference type="ChEBI" id="CHEBI:29101"/>
    </reaction>
</comment>
<keyword evidence="6" id="KW-0406">Ion transport</keyword>
<comment type="subcellular location">
    <subcellularLocation>
        <location evidence="1 6">Cell inner membrane</location>
        <topology evidence="1 6">Multi-pass membrane protein</topology>
    </subcellularLocation>
</comment>
<accession>I0ANS1</accession>
<evidence type="ECO:0000256" key="5">
    <source>
        <dbReference type="ARBA" id="ARBA00023136"/>
    </source>
</evidence>
<dbReference type="GO" id="GO:0006885">
    <property type="term" value="P:regulation of pH"/>
    <property type="evidence" value="ECO:0007669"/>
    <property type="project" value="UniProtKB-UniRule"/>
</dbReference>
<evidence type="ECO:0000256" key="4">
    <source>
        <dbReference type="ARBA" id="ARBA00022989"/>
    </source>
</evidence>
<protein>
    <recommendedName>
        <fullName evidence="6">Na(+)/H(+) antiporter NhaA</fullName>
    </recommendedName>
    <alternativeName>
        <fullName evidence="6">Sodium/proton antiporter NhaA</fullName>
    </alternativeName>
</protein>
<keyword evidence="3 6" id="KW-0812">Transmembrane</keyword>
<feature type="transmembrane region" description="Helical" evidence="6">
    <location>
        <begin position="192"/>
        <end position="212"/>
    </location>
</feature>
<feature type="transmembrane region" description="Helical" evidence="6">
    <location>
        <begin position="161"/>
        <end position="185"/>
    </location>
</feature>
<feature type="transmembrane region" description="Helical" evidence="6">
    <location>
        <begin position="224"/>
        <end position="248"/>
    </location>
</feature>
<sequence length="441" mass="47565">MKNTANKSPIEKILSPLQEFMHAETSGGIVLIICTVIALIWANSPFADSYHHLWHTYITFDFGGFVLKHSLHHWINDGLMVIFFFVVGLEIKRELLVGELSSAKKAALPVAGALGGMILPALIYFSLNAGKEGVAGWGIPMATDIAFVVGIMALLGPKFPFSLKIFILALAIVDDIGAVLVIAIFYTAEISFFALMVGAAIILLLIILNRLGVRSLIVYTLTGIALWLAFLESGVHATVAGVLLAFTIPVSSRINTKKFTTETKQLLDEFDKSGEHGEDVLTNERRLALVQSIEGNCEKMLTPLQRFEHMLHPWVAFFIMPVFALANAGVTISSDFTNALTNPISIGIILGLFFGKQLGIFGFSYIAIKLGLASKPDGVNYTKMYGAGILAGIGFTMSLFIANLAFPSEDLLNIAKVGVLSASLIAGIVGYIVVKIGLSKV</sequence>
<organism evidence="7 8">
    <name type="scientific">Ignavibacterium album (strain DSM 19864 / JCM 16511 / NBRC 101810 / Mat9-16)</name>
    <dbReference type="NCBI Taxonomy" id="945713"/>
    <lineage>
        <taxon>Bacteria</taxon>
        <taxon>Pseudomonadati</taxon>
        <taxon>Ignavibacteriota</taxon>
        <taxon>Ignavibacteria</taxon>
        <taxon>Ignavibacteriales</taxon>
        <taxon>Ignavibacteriaceae</taxon>
        <taxon>Ignavibacterium</taxon>
    </lineage>
</organism>
<evidence type="ECO:0000256" key="1">
    <source>
        <dbReference type="ARBA" id="ARBA00004429"/>
    </source>
</evidence>
<dbReference type="HAMAP" id="MF_01844">
    <property type="entry name" value="NhaA"/>
    <property type="match status" value="1"/>
</dbReference>
<dbReference type="Pfam" id="PF06965">
    <property type="entry name" value="Na_H_antiport_1"/>
    <property type="match status" value="1"/>
</dbReference>
<reference evidence="7 8" key="1">
    <citation type="journal article" date="2012" name="Front. Microbiol.">
        <title>Complete genome of Ignavibacterium album, a metabolically versatile, flagellated, facultative anaerobe from the phylum Chlorobi.</title>
        <authorList>
            <person name="Liu Z."/>
            <person name="Frigaard N.-U."/>
            <person name="Vogl K."/>
            <person name="Iino T."/>
            <person name="Ohkuma M."/>
            <person name="Overmann J."/>
            <person name="Bryant D.A."/>
        </authorList>
    </citation>
    <scope>NUCLEOTIDE SEQUENCE [LARGE SCALE GENOMIC DNA]</scope>
    <source>
        <strain evidence="8">DSM 19864 / JCM 16511 / NBRC 101810 / Mat9-16</strain>
    </source>
</reference>
<dbReference type="KEGG" id="ial:IALB_2925"/>
<keyword evidence="5 6" id="KW-0472">Membrane</keyword>
<dbReference type="PANTHER" id="PTHR30341:SF0">
    <property type="entry name" value="NA(+)_H(+) ANTIPORTER NHAA"/>
    <property type="match status" value="1"/>
</dbReference>
<keyword evidence="6" id="KW-0739">Sodium transport</keyword>
<dbReference type="GO" id="GO:0015385">
    <property type="term" value="F:sodium:proton antiporter activity"/>
    <property type="evidence" value="ECO:0007669"/>
    <property type="project" value="UniProtKB-UniRule"/>
</dbReference>
<keyword evidence="6" id="KW-0997">Cell inner membrane</keyword>
<evidence type="ECO:0000256" key="3">
    <source>
        <dbReference type="ARBA" id="ARBA00022692"/>
    </source>
</evidence>
<evidence type="ECO:0000256" key="6">
    <source>
        <dbReference type="HAMAP-Rule" id="MF_01844"/>
    </source>
</evidence>
<proteinExistence type="inferred from homology"/>
<evidence type="ECO:0000313" key="7">
    <source>
        <dbReference type="EMBL" id="AFH50628.1"/>
    </source>
</evidence>
<feature type="transmembrane region" description="Helical" evidence="6">
    <location>
        <begin position="106"/>
        <end position="127"/>
    </location>
</feature>
<dbReference type="eggNOG" id="COG3004">
    <property type="taxonomic scope" value="Bacteria"/>
</dbReference>
<comment type="similarity">
    <text evidence="6">Belongs to the NhaA Na(+)/H(+) (TC 2.A.33) antiporter family.</text>
</comment>
<dbReference type="RefSeq" id="WP_014561767.1">
    <property type="nucleotide sequence ID" value="NC_017464.1"/>
</dbReference>
<dbReference type="InterPro" id="IPR023171">
    <property type="entry name" value="Na/H_antiporter_dom_sf"/>
</dbReference>